<reference evidence="1" key="1">
    <citation type="submission" date="2014-09" db="EMBL/GenBank/DDBJ databases">
        <authorList>
            <person name="Magalhaes I.L.F."/>
            <person name="Oliveira U."/>
            <person name="Santos F.R."/>
            <person name="Vidigal T.H.D.A."/>
            <person name="Brescovit A.D."/>
            <person name="Santos A.J."/>
        </authorList>
    </citation>
    <scope>NUCLEOTIDE SEQUENCE</scope>
    <source>
        <tissue evidence="1">Shoot tissue taken approximately 20 cm above the soil surface</tissue>
    </source>
</reference>
<sequence length="53" mass="6085">MLVTCSVDCLPRPLHQSWCCLHHMVWMLLPPPGALLLFSSLSLSEINRLYFKS</sequence>
<protein>
    <submittedName>
        <fullName evidence="1">Uncharacterized protein</fullName>
    </submittedName>
</protein>
<dbReference type="AlphaFoldDB" id="A0A0A8Y9J9"/>
<proteinExistence type="predicted"/>
<accession>A0A0A8Y9J9</accession>
<evidence type="ECO:0000313" key="1">
    <source>
        <dbReference type="EMBL" id="JAD22003.1"/>
    </source>
</evidence>
<organism evidence="1">
    <name type="scientific">Arundo donax</name>
    <name type="common">Giant reed</name>
    <name type="synonym">Donax arundinaceus</name>
    <dbReference type="NCBI Taxonomy" id="35708"/>
    <lineage>
        <taxon>Eukaryota</taxon>
        <taxon>Viridiplantae</taxon>
        <taxon>Streptophyta</taxon>
        <taxon>Embryophyta</taxon>
        <taxon>Tracheophyta</taxon>
        <taxon>Spermatophyta</taxon>
        <taxon>Magnoliopsida</taxon>
        <taxon>Liliopsida</taxon>
        <taxon>Poales</taxon>
        <taxon>Poaceae</taxon>
        <taxon>PACMAD clade</taxon>
        <taxon>Arundinoideae</taxon>
        <taxon>Arundineae</taxon>
        <taxon>Arundo</taxon>
    </lineage>
</organism>
<name>A0A0A8Y9J9_ARUDO</name>
<dbReference type="EMBL" id="GBRH01275892">
    <property type="protein sequence ID" value="JAD22003.1"/>
    <property type="molecule type" value="Transcribed_RNA"/>
</dbReference>
<reference evidence="1" key="2">
    <citation type="journal article" date="2015" name="Data Brief">
        <title>Shoot transcriptome of the giant reed, Arundo donax.</title>
        <authorList>
            <person name="Barrero R.A."/>
            <person name="Guerrero F.D."/>
            <person name="Moolhuijzen P."/>
            <person name="Goolsby J.A."/>
            <person name="Tidwell J."/>
            <person name="Bellgard S.E."/>
            <person name="Bellgard M.I."/>
        </authorList>
    </citation>
    <scope>NUCLEOTIDE SEQUENCE</scope>
    <source>
        <tissue evidence="1">Shoot tissue taken approximately 20 cm above the soil surface</tissue>
    </source>
</reference>